<evidence type="ECO:0000313" key="1">
    <source>
        <dbReference type="EMBL" id="CBX73875.1"/>
    </source>
</evidence>
<dbReference type="AlphaFoldDB" id="F4N717"/>
<dbReference type="EMBL" id="FR718754">
    <property type="protein sequence ID" value="CBX73875.1"/>
    <property type="molecule type" value="Genomic_DNA"/>
</dbReference>
<accession>F4N717</accession>
<proteinExistence type="predicted"/>
<reference evidence="1" key="1">
    <citation type="journal article" date="2011" name="BMC Genomics">
        <title>Shotgun sequencing of Yersinia enterocolitica strain W22703 (biotype 2, serotype O:9): genomic evidence for oscillation between invertebrates and mammals.</title>
        <authorList>
            <person name="Fuchs T.M."/>
            <person name="Brandt K."/>
            <person name="Starke M."/>
            <person name="Rattei T."/>
        </authorList>
    </citation>
    <scope>NUCLEOTIDE SEQUENCE</scope>
</reference>
<name>F4N717_YEREN</name>
<protein>
    <submittedName>
        <fullName evidence="1">Uncharacterized protein</fullName>
    </submittedName>
</protein>
<organism evidence="1">
    <name type="scientific">Yersinia enterocolitica W22703</name>
    <dbReference type="NCBI Taxonomy" id="913028"/>
    <lineage>
        <taxon>Bacteria</taxon>
        <taxon>Pseudomonadati</taxon>
        <taxon>Pseudomonadota</taxon>
        <taxon>Gammaproteobacteria</taxon>
        <taxon>Enterobacterales</taxon>
        <taxon>Yersiniaceae</taxon>
        <taxon>Yersinia</taxon>
    </lineage>
</organism>
<sequence length="53" mass="5981">MEPQGGEFKNSYREVVIMDLTTKRLSIFTSNIIVIPTPVSSSAPLLPEVRYVR</sequence>
<gene>
    <name evidence="1" type="ORF">YEW_EO19910</name>
</gene>